<name>A0AAJ6VXQ9_9ACAR</name>
<proteinExistence type="predicted"/>
<accession>A0AAJ6VXQ9</accession>
<dbReference type="Pfam" id="PF00646">
    <property type="entry name" value="F-box"/>
    <property type="match status" value="1"/>
</dbReference>
<keyword evidence="3" id="KW-1185">Reference proteome</keyword>
<organism evidence="3 4">
    <name type="scientific">Galendromus occidentalis</name>
    <name type="common">western predatory mite</name>
    <dbReference type="NCBI Taxonomy" id="34638"/>
    <lineage>
        <taxon>Eukaryota</taxon>
        <taxon>Metazoa</taxon>
        <taxon>Ecdysozoa</taxon>
        <taxon>Arthropoda</taxon>
        <taxon>Chelicerata</taxon>
        <taxon>Arachnida</taxon>
        <taxon>Acari</taxon>
        <taxon>Parasitiformes</taxon>
        <taxon>Mesostigmata</taxon>
        <taxon>Gamasina</taxon>
        <taxon>Phytoseioidea</taxon>
        <taxon>Phytoseiidae</taxon>
        <taxon>Typhlodrominae</taxon>
        <taxon>Galendromus</taxon>
    </lineage>
</organism>
<protein>
    <submittedName>
        <fullName evidence="4">Uncharacterized protein LOC100905135</fullName>
    </submittedName>
</protein>
<evidence type="ECO:0000313" key="3">
    <source>
        <dbReference type="Proteomes" id="UP000694867"/>
    </source>
</evidence>
<evidence type="ECO:0000259" key="2">
    <source>
        <dbReference type="Pfam" id="PF00646"/>
    </source>
</evidence>
<dbReference type="KEGG" id="goe:100905135"/>
<feature type="compositionally biased region" description="Basic residues" evidence="1">
    <location>
        <begin position="94"/>
        <end position="109"/>
    </location>
</feature>
<dbReference type="GeneID" id="100905135"/>
<evidence type="ECO:0000313" key="4">
    <source>
        <dbReference type="RefSeq" id="XP_003742191.1"/>
    </source>
</evidence>
<feature type="region of interest" description="Disordered" evidence="1">
    <location>
        <begin position="83"/>
        <end position="109"/>
    </location>
</feature>
<dbReference type="CDD" id="cd09917">
    <property type="entry name" value="F-box_SF"/>
    <property type="match status" value="1"/>
</dbReference>
<dbReference type="RefSeq" id="XP_003742191.1">
    <property type="nucleotide sequence ID" value="XM_003742143.1"/>
</dbReference>
<gene>
    <name evidence="4" type="primary">LOC100905135</name>
</gene>
<reference evidence="4" key="1">
    <citation type="submission" date="2025-08" db="UniProtKB">
        <authorList>
            <consortium name="RefSeq"/>
        </authorList>
    </citation>
    <scope>IDENTIFICATION</scope>
</reference>
<evidence type="ECO:0000256" key="1">
    <source>
        <dbReference type="SAM" id="MobiDB-lite"/>
    </source>
</evidence>
<dbReference type="Proteomes" id="UP000694867">
    <property type="component" value="Unplaced"/>
</dbReference>
<sequence>MESVVSSSVDQLVNFGTAQPQAASRMHILDLPDDALILIAERLDLVSIVSFSKMNQRLEGCCRTALATLGLGLIGSETKKSEHTYYQPPTKKCSAMKRKKSGQRTHRNR</sequence>
<feature type="domain" description="F-box" evidence="2">
    <location>
        <begin position="28"/>
        <end position="59"/>
    </location>
</feature>
<dbReference type="AlphaFoldDB" id="A0AAJ6VXQ9"/>
<dbReference type="InterPro" id="IPR001810">
    <property type="entry name" value="F-box_dom"/>
</dbReference>